<protein>
    <recommendedName>
        <fullName evidence="2">DUF5667 domain-containing protein</fullName>
    </recommendedName>
</protein>
<dbReference type="Proteomes" id="UP000198859">
    <property type="component" value="Chromosome I"/>
</dbReference>
<feature type="region of interest" description="Disordered" evidence="1">
    <location>
        <begin position="308"/>
        <end position="331"/>
    </location>
</feature>
<dbReference type="InterPro" id="IPR043725">
    <property type="entry name" value="DUF5667"/>
</dbReference>
<keyword evidence="4" id="KW-1185">Reference proteome</keyword>
<sequence>MRPLAPPGRAAEEFARVLDGTATPELRERYAAQLRTLERVAQVPLVSPRPAFTADLREQLLRAAETELVAGPSATVHELRPREQGRTSRRLGTVAASLVIVGGSAGMAAAAGGSLPGDALFPVKRGTEQVGTALSFGDVDKGRSLLGQAGTRLSEAQDLQGRGADDAMVAGSVDAFRSAADAGSQRLFDAYDTDPDTASLTLLRGFTATQMDVLAAMAPEADPTVASALADAADTLADIDQAALVRCGSCGPDEAVTTPQALSQGAGAATVDSLLARPASQARVDREAMDALQTAQIEQLRRMAQQRAGELGDAPAGVRDALPTIPSTPHGPVASTLTAGARAGDGLLSADGPVAGLLDGPVTELVTGVTGTVTQVTGTVPKTGTPLDQPVQDLTDTVDGVTSSVLP</sequence>
<feature type="compositionally biased region" description="Polar residues" evidence="1">
    <location>
        <begin position="392"/>
        <end position="407"/>
    </location>
</feature>
<dbReference type="EMBL" id="LT629757">
    <property type="protein sequence ID" value="SDS63775.1"/>
    <property type="molecule type" value="Genomic_DNA"/>
</dbReference>
<evidence type="ECO:0000313" key="3">
    <source>
        <dbReference type="EMBL" id="SDS63775.1"/>
    </source>
</evidence>
<gene>
    <name evidence="3" type="ORF">SAMN04488570_2334</name>
</gene>
<accession>A0A1H1TU05</accession>
<organism evidence="3 4">
    <name type="scientific">Nocardioides scoriae</name>
    <dbReference type="NCBI Taxonomy" id="642780"/>
    <lineage>
        <taxon>Bacteria</taxon>
        <taxon>Bacillati</taxon>
        <taxon>Actinomycetota</taxon>
        <taxon>Actinomycetes</taxon>
        <taxon>Propionibacteriales</taxon>
        <taxon>Nocardioidaceae</taxon>
        <taxon>Nocardioides</taxon>
    </lineage>
</organism>
<feature type="domain" description="DUF5667" evidence="2">
    <location>
        <begin position="113"/>
        <end position="181"/>
    </location>
</feature>
<dbReference type="RefSeq" id="WP_091729793.1">
    <property type="nucleotide sequence ID" value="NZ_LT629757.1"/>
</dbReference>
<dbReference type="STRING" id="642780.SAMN04488570_2334"/>
<evidence type="ECO:0000256" key="1">
    <source>
        <dbReference type="SAM" id="MobiDB-lite"/>
    </source>
</evidence>
<evidence type="ECO:0000259" key="2">
    <source>
        <dbReference type="Pfam" id="PF18915"/>
    </source>
</evidence>
<dbReference type="OrthoDB" id="3402808at2"/>
<proteinExistence type="predicted"/>
<name>A0A1H1TU05_9ACTN</name>
<dbReference type="Pfam" id="PF18915">
    <property type="entry name" value="DUF5667"/>
    <property type="match status" value="1"/>
</dbReference>
<dbReference type="AlphaFoldDB" id="A0A1H1TU05"/>
<reference evidence="4" key="1">
    <citation type="submission" date="2016-10" db="EMBL/GenBank/DDBJ databases">
        <authorList>
            <person name="Varghese N."/>
            <person name="Submissions S."/>
        </authorList>
    </citation>
    <scope>NUCLEOTIDE SEQUENCE [LARGE SCALE GENOMIC DNA]</scope>
    <source>
        <strain evidence="4">DSM 22127</strain>
    </source>
</reference>
<evidence type="ECO:0000313" key="4">
    <source>
        <dbReference type="Proteomes" id="UP000198859"/>
    </source>
</evidence>
<feature type="region of interest" description="Disordered" evidence="1">
    <location>
        <begin position="380"/>
        <end position="407"/>
    </location>
</feature>